<dbReference type="Gene3D" id="3.40.630.30">
    <property type="match status" value="1"/>
</dbReference>
<evidence type="ECO:0000313" key="2">
    <source>
        <dbReference type="EMBL" id="GAM13476.1"/>
    </source>
</evidence>
<dbReference type="InterPro" id="IPR051531">
    <property type="entry name" value="N-acetyltransferase"/>
</dbReference>
<dbReference type="OrthoDB" id="9811523at2"/>
<dbReference type="EMBL" id="BASE01000035">
    <property type="protein sequence ID" value="GAM13476.1"/>
    <property type="molecule type" value="Genomic_DNA"/>
</dbReference>
<dbReference type="RefSeq" id="WP_041965318.1">
    <property type="nucleotide sequence ID" value="NZ_BASE01000035.1"/>
</dbReference>
<name>A0A0A8X5S9_MESS1</name>
<protein>
    <submittedName>
        <fullName evidence="2">Acetyltransferase, GNAT family</fullName>
    </submittedName>
</protein>
<dbReference type="PANTHER" id="PTHR43792">
    <property type="entry name" value="GNAT FAMILY, PUTATIVE (AFU_ORTHOLOGUE AFUA_3G00765)-RELATED-RELATED"/>
    <property type="match status" value="1"/>
</dbReference>
<comment type="caution">
    <text evidence="2">The sequence shown here is derived from an EMBL/GenBank/DDBJ whole genome shotgun (WGS) entry which is preliminary data.</text>
</comment>
<dbReference type="Proteomes" id="UP000031014">
    <property type="component" value="Unassembled WGS sequence"/>
</dbReference>
<keyword evidence="3" id="KW-1185">Reference proteome</keyword>
<dbReference type="PANTHER" id="PTHR43792:SF9">
    <property type="entry name" value="RIBOSOMAL-PROTEIN-ALANINE ACETYLTRANSFERASE"/>
    <property type="match status" value="1"/>
</dbReference>
<proteinExistence type="predicted"/>
<dbReference type="SUPFAM" id="SSF55729">
    <property type="entry name" value="Acyl-CoA N-acyltransferases (Nat)"/>
    <property type="match status" value="1"/>
</dbReference>
<dbReference type="AlphaFoldDB" id="A0A0A8X5S9"/>
<evidence type="ECO:0000259" key="1">
    <source>
        <dbReference type="PROSITE" id="PS51186"/>
    </source>
</evidence>
<feature type="domain" description="N-acetyltransferase" evidence="1">
    <location>
        <begin position="11"/>
        <end position="171"/>
    </location>
</feature>
<keyword evidence="2" id="KW-0808">Transferase</keyword>
<dbReference type="GO" id="GO:0008999">
    <property type="term" value="F:protein-N-terminal-alanine acetyltransferase activity"/>
    <property type="evidence" value="ECO:0007669"/>
    <property type="project" value="TreeGrafter"/>
</dbReference>
<gene>
    <name evidence="2" type="ORF">SAMD00020551_1621</name>
</gene>
<dbReference type="GO" id="GO:0005737">
    <property type="term" value="C:cytoplasm"/>
    <property type="evidence" value="ECO:0007669"/>
    <property type="project" value="TreeGrafter"/>
</dbReference>
<dbReference type="InterPro" id="IPR000182">
    <property type="entry name" value="GNAT_dom"/>
</dbReference>
<sequence length="177" mass="20118">MKFPILETDRLILREITEEDAEDLFINFSNAEVMKHYGSEPLENIEEARGLVHSFHNSFNESKGMRWGIQLKNNKSLLGTVGFHAVSIKHRRAEIGYELNPNYWGKGLAKEAIGKAVEYGLNEMNLERIGAIVFLENTTSNELLLKLGFKKEGILRNYMVQAGVSFDTNVYSLLAHN</sequence>
<organism evidence="2 3">
    <name type="scientific">Mesobacillus selenatarsenatis (strain DSM 18680 / JCM 14380 / FERM P-15431 / SF-1)</name>
    <dbReference type="NCBI Taxonomy" id="1321606"/>
    <lineage>
        <taxon>Bacteria</taxon>
        <taxon>Bacillati</taxon>
        <taxon>Bacillota</taxon>
        <taxon>Bacilli</taxon>
        <taxon>Bacillales</taxon>
        <taxon>Bacillaceae</taxon>
        <taxon>Mesobacillus</taxon>
    </lineage>
</organism>
<dbReference type="STRING" id="1321606.SAMD00020551_1621"/>
<dbReference type="PROSITE" id="PS51186">
    <property type="entry name" value="GNAT"/>
    <property type="match status" value="1"/>
</dbReference>
<evidence type="ECO:0000313" key="3">
    <source>
        <dbReference type="Proteomes" id="UP000031014"/>
    </source>
</evidence>
<dbReference type="InterPro" id="IPR016181">
    <property type="entry name" value="Acyl_CoA_acyltransferase"/>
</dbReference>
<reference evidence="2 3" key="1">
    <citation type="submission" date="2013-06" db="EMBL/GenBank/DDBJ databases">
        <title>Whole genome shotgun sequence of Bacillus selenatarsenatis SF-1.</title>
        <authorList>
            <person name="Kuroda M."/>
            <person name="Sei K."/>
            <person name="Yamashita M."/>
            <person name="Ike M."/>
        </authorList>
    </citation>
    <scope>NUCLEOTIDE SEQUENCE [LARGE SCALE GENOMIC DNA]</scope>
    <source>
        <strain evidence="2 3">SF-1</strain>
    </source>
</reference>
<dbReference type="Pfam" id="PF13302">
    <property type="entry name" value="Acetyltransf_3"/>
    <property type="match status" value="1"/>
</dbReference>
<accession>A0A0A8X5S9</accession>